<evidence type="ECO:0000313" key="2">
    <source>
        <dbReference type="EMBL" id="SDG02567.1"/>
    </source>
</evidence>
<dbReference type="OrthoDB" id="8457152at2"/>
<keyword evidence="1" id="KW-0812">Transmembrane</keyword>
<name>A0A1G7QVM6_RHOCA</name>
<dbReference type="EMBL" id="FNAY01000026">
    <property type="protein sequence ID" value="SDG02567.1"/>
    <property type="molecule type" value="Genomic_DNA"/>
</dbReference>
<keyword evidence="1" id="KW-0472">Membrane</keyword>
<gene>
    <name evidence="2" type="ORF">SAMN04244550_03279</name>
</gene>
<keyword evidence="1" id="KW-1133">Transmembrane helix</keyword>
<sequence length="140" mass="15777">MISIFAILPGFFIAAIAAVATFNRAEMDFVMPEPAPELKLRTGNDEDYVKLTFRVFTSHLFAYLTTLSFCAVFMFIAVDLTSPSIDFLIGQIEGQAGQDIARNIFSLCYFWAVAWFTGKIILTTLVGLYFLAERMHRPQV</sequence>
<feature type="transmembrane region" description="Helical" evidence="1">
    <location>
        <begin position="60"/>
        <end position="78"/>
    </location>
</feature>
<dbReference type="AlphaFoldDB" id="A0A1G7QVM6"/>
<dbReference type="Proteomes" id="UP000183812">
    <property type="component" value="Unassembled WGS sequence"/>
</dbReference>
<dbReference type="RefSeq" id="WP_074555905.1">
    <property type="nucleotide sequence ID" value="NZ_CP119563.1"/>
</dbReference>
<protein>
    <submittedName>
        <fullName evidence="2">Uncharacterized protein</fullName>
    </submittedName>
</protein>
<evidence type="ECO:0000313" key="3">
    <source>
        <dbReference type="Proteomes" id="UP000183812"/>
    </source>
</evidence>
<feature type="transmembrane region" description="Helical" evidence="1">
    <location>
        <begin position="6"/>
        <end position="23"/>
    </location>
</feature>
<organism evidence="2 3">
    <name type="scientific">Rhodobacter capsulatus</name>
    <name type="common">Rhodopseudomonas capsulata</name>
    <dbReference type="NCBI Taxonomy" id="1061"/>
    <lineage>
        <taxon>Bacteria</taxon>
        <taxon>Pseudomonadati</taxon>
        <taxon>Pseudomonadota</taxon>
        <taxon>Alphaproteobacteria</taxon>
        <taxon>Rhodobacterales</taxon>
        <taxon>Rhodobacter group</taxon>
        <taxon>Rhodobacter</taxon>
    </lineage>
</organism>
<accession>A0A1G7QVM6</accession>
<reference evidence="2 3" key="1">
    <citation type="submission" date="2016-10" db="EMBL/GenBank/DDBJ databases">
        <authorList>
            <person name="de Groot N.N."/>
        </authorList>
    </citation>
    <scope>NUCLEOTIDE SEQUENCE [LARGE SCALE GENOMIC DNA]</scope>
    <source>
        <strain evidence="3">DSM 938 / 37b4</strain>
    </source>
</reference>
<feature type="transmembrane region" description="Helical" evidence="1">
    <location>
        <begin position="109"/>
        <end position="132"/>
    </location>
</feature>
<evidence type="ECO:0000256" key="1">
    <source>
        <dbReference type="SAM" id="Phobius"/>
    </source>
</evidence>
<proteinExistence type="predicted"/>